<comment type="caution">
    <text evidence="1">The sequence shown here is derived from an EMBL/GenBank/DDBJ whole genome shotgun (WGS) entry which is preliminary data.</text>
</comment>
<evidence type="ECO:0000313" key="1">
    <source>
        <dbReference type="EMBL" id="MDR7211925.1"/>
    </source>
</evidence>
<accession>A0ABU1YCF2</accession>
<sequence length="53" mass="6202">MADIIIESAFGKTIFTWNHSNMVKANETRAEYIKSIREADKENSERLINFVRI</sequence>
<protein>
    <submittedName>
        <fullName evidence="1">Uncharacterized protein</fullName>
    </submittedName>
</protein>
<dbReference type="EMBL" id="JAVDWQ010000017">
    <property type="protein sequence ID" value="MDR7211925.1"/>
    <property type="molecule type" value="Genomic_DNA"/>
</dbReference>
<dbReference type="Proteomes" id="UP001269081">
    <property type="component" value="Unassembled WGS sequence"/>
</dbReference>
<name>A0ABU1YCF2_9FLAO</name>
<reference evidence="1 2" key="1">
    <citation type="submission" date="2023-07" db="EMBL/GenBank/DDBJ databases">
        <title>Sorghum-associated microbial communities from plants grown in Nebraska, USA.</title>
        <authorList>
            <person name="Schachtman D."/>
        </authorList>
    </citation>
    <scope>NUCLEOTIDE SEQUENCE [LARGE SCALE GENOMIC DNA]</scope>
    <source>
        <strain evidence="1 2">4129</strain>
    </source>
</reference>
<gene>
    <name evidence="1" type="ORF">J2W48_003882</name>
</gene>
<proteinExistence type="predicted"/>
<keyword evidence="2" id="KW-1185">Reference proteome</keyword>
<organism evidence="1 2">
    <name type="scientific">Flavobacterium piscis</name>
    <dbReference type="NCBI Taxonomy" id="1114874"/>
    <lineage>
        <taxon>Bacteria</taxon>
        <taxon>Pseudomonadati</taxon>
        <taxon>Bacteroidota</taxon>
        <taxon>Flavobacteriia</taxon>
        <taxon>Flavobacteriales</taxon>
        <taxon>Flavobacteriaceae</taxon>
        <taxon>Flavobacterium</taxon>
    </lineage>
</organism>
<dbReference type="RefSeq" id="WP_310283357.1">
    <property type="nucleotide sequence ID" value="NZ_JAVDWQ010000017.1"/>
</dbReference>
<evidence type="ECO:0000313" key="2">
    <source>
        <dbReference type="Proteomes" id="UP001269081"/>
    </source>
</evidence>